<accession>A0A495PU42</accession>
<dbReference type="EMBL" id="RBLG01000002">
    <property type="protein sequence ID" value="RKS53737.1"/>
    <property type="molecule type" value="Genomic_DNA"/>
</dbReference>
<keyword evidence="2 5" id="KW-0812">Transmembrane</keyword>
<keyword evidence="4 5" id="KW-0472">Membrane</keyword>
<evidence type="ECO:0000256" key="3">
    <source>
        <dbReference type="ARBA" id="ARBA00022989"/>
    </source>
</evidence>
<dbReference type="Proteomes" id="UP000276282">
    <property type="component" value="Unassembled WGS sequence"/>
</dbReference>
<evidence type="ECO:0000256" key="5">
    <source>
        <dbReference type="SAM" id="Phobius"/>
    </source>
</evidence>
<dbReference type="PANTHER" id="PTHR43847">
    <property type="entry name" value="BLL3993 PROTEIN"/>
    <property type="match status" value="1"/>
</dbReference>
<evidence type="ECO:0000256" key="4">
    <source>
        <dbReference type="ARBA" id="ARBA00023136"/>
    </source>
</evidence>
<sequence length="152" mass="17861">MKLELKDYAFVGVQIILFMIYFLDLQFLNFSIPYWLEVVTGMFTILGVLIILISILQLNTNISPFPSPRSKTILITGGMFKYMRHPIYSGIIISSINYSIYSGSIYKLIVAVVLCVLFYFKSMYEERKLSQQFLNYEHYKKVTGRFFPIFKR</sequence>
<gene>
    <name evidence="6" type="ORF">BC962_1991</name>
</gene>
<dbReference type="InterPro" id="IPR052527">
    <property type="entry name" value="Metal_cation-efflux_comp"/>
</dbReference>
<keyword evidence="6" id="KW-0808">Transferase</keyword>
<name>A0A495PU42_9FLAO</name>
<dbReference type="Gene3D" id="1.20.120.1630">
    <property type="match status" value="1"/>
</dbReference>
<keyword evidence="6" id="KW-0489">Methyltransferase</keyword>
<comment type="subcellular location">
    <subcellularLocation>
        <location evidence="1">Endomembrane system</location>
        <topology evidence="1">Multi-pass membrane protein</topology>
    </subcellularLocation>
</comment>
<organism evidence="6 7">
    <name type="scientific">Gillisia mitskevichiae</name>
    <dbReference type="NCBI Taxonomy" id="270921"/>
    <lineage>
        <taxon>Bacteria</taxon>
        <taxon>Pseudomonadati</taxon>
        <taxon>Bacteroidota</taxon>
        <taxon>Flavobacteriia</taxon>
        <taxon>Flavobacteriales</taxon>
        <taxon>Flavobacteriaceae</taxon>
        <taxon>Gillisia</taxon>
    </lineage>
</organism>
<evidence type="ECO:0000256" key="2">
    <source>
        <dbReference type="ARBA" id="ARBA00022692"/>
    </source>
</evidence>
<protein>
    <submittedName>
        <fullName evidence="6">Protein-S-isoprenylcysteine O-methyltransferase Ste14</fullName>
    </submittedName>
</protein>
<dbReference type="GO" id="GO:0012505">
    <property type="term" value="C:endomembrane system"/>
    <property type="evidence" value="ECO:0007669"/>
    <property type="project" value="UniProtKB-SubCell"/>
</dbReference>
<dbReference type="Pfam" id="PF04191">
    <property type="entry name" value="PEMT"/>
    <property type="match status" value="1"/>
</dbReference>
<keyword evidence="7" id="KW-1185">Reference proteome</keyword>
<dbReference type="GO" id="GO:0032259">
    <property type="term" value="P:methylation"/>
    <property type="evidence" value="ECO:0007669"/>
    <property type="project" value="UniProtKB-KW"/>
</dbReference>
<reference evidence="6 7" key="1">
    <citation type="submission" date="2018-10" db="EMBL/GenBank/DDBJ databases">
        <title>Genomic Encyclopedia of Archaeal and Bacterial Type Strains, Phase II (KMG-II): from individual species to whole genera.</title>
        <authorList>
            <person name="Goeker M."/>
        </authorList>
    </citation>
    <scope>NUCLEOTIDE SEQUENCE [LARGE SCALE GENOMIC DNA]</scope>
    <source>
        <strain evidence="6 7">DSM 19839</strain>
    </source>
</reference>
<evidence type="ECO:0000256" key="1">
    <source>
        <dbReference type="ARBA" id="ARBA00004127"/>
    </source>
</evidence>
<feature type="transmembrane region" description="Helical" evidence="5">
    <location>
        <begin position="7"/>
        <end position="28"/>
    </location>
</feature>
<dbReference type="InterPro" id="IPR007318">
    <property type="entry name" value="Phopholipid_MeTrfase"/>
</dbReference>
<dbReference type="AlphaFoldDB" id="A0A495PU42"/>
<evidence type="ECO:0000313" key="7">
    <source>
        <dbReference type="Proteomes" id="UP000276282"/>
    </source>
</evidence>
<comment type="caution">
    <text evidence="6">The sequence shown here is derived from an EMBL/GenBank/DDBJ whole genome shotgun (WGS) entry which is preliminary data.</text>
</comment>
<proteinExistence type="predicted"/>
<feature type="transmembrane region" description="Helical" evidence="5">
    <location>
        <begin position="34"/>
        <end position="58"/>
    </location>
</feature>
<dbReference type="OrthoDB" id="9809773at2"/>
<feature type="transmembrane region" description="Helical" evidence="5">
    <location>
        <begin position="104"/>
        <end position="120"/>
    </location>
</feature>
<keyword evidence="3 5" id="KW-1133">Transmembrane helix</keyword>
<dbReference type="RefSeq" id="WP_121345814.1">
    <property type="nucleotide sequence ID" value="NZ_RBLG01000002.1"/>
</dbReference>
<evidence type="ECO:0000313" key="6">
    <source>
        <dbReference type="EMBL" id="RKS53737.1"/>
    </source>
</evidence>
<dbReference type="PANTHER" id="PTHR43847:SF1">
    <property type="entry name" value="BLL3993 PROTEIN"/>
    <property type="match status" value="1"/>
</dbReference>
<dbReference type="GO" id="GO:0008168">
    <property type="term" value="F:methyltransferase activity"/>
    <property type="evidence" value="ECO:0007669"/>
    <property type="project" value="UniProtKB-KW"/>
</dbReference>